<protein>
    <submittedName>
        <fullName evidence="3">ATP-binding protein</fullName>
    </submittedName>
</protein>
<keyword evidence="4" id="KW-1185">Reference proteome</keyword>
<accession>A0ABZ1PHI8</accession>
<dbReference type="GO" id="GO:0005524">
    <property type="term" value="F:ATP binding"/>
    <property type="evidence" value="ECO:0007669"/>
    <property type="project" value="UniProtKB-KW"/>
</dbReference>
<keyword evidence="3" id="KW-0547">Nucleotide-binding</keyword>
<proteinExistence type="predicted"/>
<feature type="region of interest" description="Disordered" evidence="1">
    <location>
        <begin position="328"/>
        <end position="351"/>
    </location>
</feature>
<dbReference type="Proteomes" id="UP001346877">
    <property type="component" value="Chromosome"/>
</dbReference>
<evidence type="ECO:0000313" key="4">
    <source>
        <dbReference type="Proteomes" id="UP001346877"/>
    </source>
</evidence>
<evidence type="ECO:0000313" key="2">
    <source>
        <dbReference type="EMBL" id="WUI80513.1"/>
    </source>
</evidence>
<dbReference type="InterPro" id="IPR027417">
    <property type="entry name" value="P-loop_NTPase"/>
</dbReference>
<dbReference type="Gene3D" id="3.40.50.300">
    <property type="entry name" value="P-loop containing nucleotide triphosphate hydrolases"/>
    <property type="match status" value="1"/>
</dbReference>
<keyword evidence="3" id="KW-0067">ATP-binding</keyword>
<name>A0ABZ1PHI8_9ACTN</name>
<gene>
    <name evidence="3" type="ORF">OG375_04215</name>
    <name evidence="2" type="ORF">OG375_21505</name>
</gene>
<dbReference type="Pfam" id="PF05621">
    <property type="entry name" value="TniB"/>
    <property type="match status" value="1"/>
</dbReference>
<organism evidence="3 4">
    <name type="scientific">Micromonospora zamorensis</name>
    <dbReference type="NCBI Taxonomy" id="709883"/>
    <lineage>
        <taxon>Bacteria</taxon>
        <taxon>Bacillati</taxon>
        <taxon>Actinomycetota</taxon>
        <taxon>Actinomycetes</taxon>
        <taxon>Micromonosporales</taxon>
        <taxon>Micromonosporaceae</taxon>
        <taxon>Micromonospora</taxon>
    </lineage>
</organism>
<dbReference type="InterPro" id="IPR008868">
    <property type="entry name" value="TniB"/>
</dbReference>
<sequence>MTTPDQDLDDGTHRQLTTLAGWRGFVQEAPAPPELLAERDWNQLSDHDRLTYDERRLNYHAYLLVVATPTIRQVITEGRRLTYLNRNAHSGRSGLILSGAARTGKTTALTQLGKTLDVIHRGRRPQASGDIPTVYITVPPAATAKMIAIEFARFLGLPAAPRANITDIIEAVCGVCIDARTALMAVDEIHNLALATRTGAEASDMLKYFSERIPATFVYAGIDVERAGLLAGTRGEQIAGRFSMIRTEAFAPGEHWTGLIAVLEDSLRLHRHHPDTLTSLGDYLHRRTSGMIGSLLRLIRGAAVQAVLDGTERITRRSLDSIQIDIAAQTAAGRGPRRPRQPASRQTAPIP</sequence>
<feature type="compositionally biased region" description="Low complexity" evidence="1">
    <location>
        <begin position="341"/>
        <end position="351"/>
    </location>
</feature>
<reference evidence="3 4" key="1">
    <citation type="submission" date="2022-10" db="EMBL/GenBank/DDBJ databases">
        <title>The complete genomes of actinobacterial strains from the NBC collection.</title>
        <authorList>
            <person name="Joergensen T.S."/>
            <person name="Alvarez Arevalo M."/>
            <person name="Sterndorff E.B."/>
            <person name="Faurdal D."/>
            <person name="Vuksanovic O."/>
            <person name="Mourched A.-S."/>
            <person name="Charusanti P."/>
            <person name="Shaw S."/>
            <person name="Blin K."/>
            <person name="Weber T."/>
        </authorList>
    </citation>
    <scope>NUCLEOTIDE SEQUENCE [LARGE SCALE GENOMIC DNA]</scope>
    <source>
        <strain evidence="3 4">NBC_00396</strain>
    </source>
</reference>
<dbReference type="EMBL" id="CP107941">
    <property type="protein sequence ID" value="WUI80513.1"/>
    <property type="molecule type" value="Genomic_DNA"/>
</dbReference>
<evidence type="ECO:0000256" key="1">
    <source>
        <dbReference type="SAM" id="MobiDB-lite"/>
    </source>
</evidence>
<dbReference type="SUPFAM" id="SSF52540">
    <property type="entry name" value="P-loop containing nucleoside triphosphate hydrolases"/>
    <property type="match status" value="1"/>
</dbReference>
<dbReference type="RefSeq" id="WP_328366599.1">
    <property type="nucleotide sequence ID" value="NZ_CP107941.1"/>
</dbReference>
<dbReference type="EMBL" id="CP107941">
    <property type="protein sequence ID" value="WUI83581.1"/>
    <property type="molecule type" value="Genomic_DNA"/>
</dbReference>
<evidence type="ECO:0000313" key="3">
    <source>
        <dbReference type="EMBL" id="WUI83581.1"/>
    </source>
</evidence>